<dbReference type="PANTHER" id="PTHR35894">
    <property type="entry name" value="GENERAL SECRETION PATHWAY PROTEIN A-RELATED"/>
    <property type="match status" value="1"/>
</dbReference>
<keyword evidence="3" id="KW-1185">Reference proteome</keyword>
<reference evidence="3" key="1">
    <citation type="submission" date="2009-02" db="EMBL/GenBank/DDBJ databases">
        <title>Annotation of Streptomyces viridochromogenes strain DSM 40736.</title>
        <authorList>
            <consortium name="The Broad Institute Genome Sequencing Platform"/>
            <consortium name="Broad Institute Microbial Sequencing Center"/>
            <person name="Fischbach M."/>
            <person name="Godfrey P."/>
            <person name="Ward D."/>
            <person name="Young S."/>
            <person name="Zeng Q."/>
            <person name="Koehrsen M."/>
            <person name="Alvarado L."/>
            <person name="Berlin A.M."/>
            <person name="Bochicchio J."/>
            <person name="Borenstein D."/>
            <person name="Chapman S.B."/>
            <person name="Chen Z."/>
            <person name="Engels R."/>
            <person name="Freedman E."/>
            <person name="Gellesch M."/>
            <person name="Goldberg J."/>
            <person name="Griggs A."/>
            <person name="Gujja S."/>
            <person name="Heilman E.R."/>
            <person name="Heiman D.I."/>
            <person name="Hepburn T.A."/>
            <person name="Howarth C."/>
            <person name="Jen D."/>
            <person name="Larson L."/>
            <person name="Lewis B."/>
            <person name="Mehta T."/>
            <person name="Park D."/>
            <person name="Pearson M."/>
            <person name="Richards J."/>
            <person name="Roberts A."/>
            <person name="Saif S."/>
            <person name="Shea T.D."/>
            <person name="Shenoy N."/>
            <person name="Sisk P."/>
            <person name="Stolte C."/>
            <person name="Sykes S.N."/>
            <person name="Thomson T."/>
            <person name="Walk T."/>
            <person name="White J."/>
            <person name="Yandava C."/>
            <person name="Straight P."/>
            <person name="Clardy J."/>
            <person name="Hung D."/>
            <person name="Kolter R."/>
            <person name="Mekalanos J."/>
            <person name="Walker S."/>
            <person name="Walsh C.T."/>
            <person name="Wieland-Brown L.C."/>
            <person name="Haas B."/>
            <person name="Nusbaum C."/>
            <person name="Birren B."/>
        </authorList>
    </citation>
    <scope>NUCLEOTIDE SEQUENCE [LARGE SCALE GENOMIC DNA]</scope>
    <source>
        <strain evidence="3">DSM 40736 / JCM 4977 / BCRC 1201 / Tue 494</strain>
    </source>
</reference>
<feature type="region of interest" description="Disordered" evidence="1">
    <location>
        <begin position="729"/>
        <end position="752"/>
    </location>
</feature>
<dbReference type="PANTHER" id="PTHR35894:SF1">
    <property type="entry name" value="PHOSPHORIBULOKINASE _ URIDINE KINASE FAMILY"/>
    <property type="match status" value="1"/>
</dbReference>
<dbReference type="SUPFAM" id="SSF52540">
    <property type="entry name" value="P-loop containing nucleoside triphosphate hydrolases"/>
    <property type="match status" value="1"/>
</dbReference>
<dbReference type="eggNOG" id="COG0433">
    <property type="taxonomic scope" value="Bacteria"/>
</dbReference>
<dbReference type="STRING" id="591159.SSQG_05954"/>
<dbReference type="InterPro" id="IPR027417">
    <property type="entry name" value="P-loop_NTPase"/>
</dbReference>
<evidence type="ECO:0000256" key="1">
    <source>
        <dbReference type="SAM" id="MobiDB-lite"/>
    </source>
</evidence>
<sequence length="778" mass="86003">MNFLMTKRTDEMSPDAFPVAEENPFRGSTSVQLEGFDDTTQVGTGPPRPAIHVRRRINEQLMEQVQRYLNQSGDSSTRGRVLALVGEFGLGKSHLAAQVTDMLRQSTPTPALWVIGQPSLDMRSVFQHRIMSPRDNLEAMADFEQAITDFYADVTAELLEQDDTGRLGAARDEFLRGLRDRRLDPQKIARAFDLDEELIHSHLRRHLRGVTDHRAFATALALLPNKAYQADIWRWLSGEAPAAPLQQRGVTQPIQGIQGVFEAFSVFSLVYGQSDRPYALVLDEVDKIVEWTAQDRALFLNAFEMLVNRYVNQGGLLIFCVRPDLWSSLPASLHERVLPLWLDSWERPATEELIKQHLLRSGRAPSDAPCAPFSDPAVAQIVILSDGVPRQILRICEGAWDQAALGRSPRIDVEAVHEAIRTTHEKRPMSEAARRLERVLAGDQWWHNASPRGLGDLQGPPGAGEPRWIEVTRTAWIVVLPVRSLLTRASVTGIENFLGNARDAAAAQGIEMLVVVNGHACGAMRRQVAEVTGTMPLVLDDPRFDTALRSGVQSLAERLRASQDNTVLEKLSHRLDVLQGQQQTLLERVDSIDHALDNPRVVATHPVAGPSHERVPEPVRAHFREAQEALDRLLEEGEGPRPSLVPVARTAAGRPPRPRLLLVDDSALKSMGAVVLARRLLEAFREAIVRWWEEAGPGGGEAEPSGRDQGELFAICRGFEISMESLPRLDRGGAAPLSGPPAPATGPGERAQDMLAQLADRVLRELGEAFSEGPAPLR</sequence>
<name>D9WZD3_STRVT</name>
<accession>D9WZD3</accession>
<evidence type="ECO:0000313" key="3">
    <source>
        <dbReference type="Proteomes" id="UP000004184"/>
    </source>
</evidence>
<dbReference type="EMBL" id="GG657757">
    <property type="protein sequence ID" value="EFL35436.1"/>
    <property type="molecule type" value="Genomic_DNA"/>
</dbReference>
<gene>
    <name evidence="2" type="ORF">SSQG_05954</name>
</gene>
<dbReference type="HOGENOM" id="CLU_382602_0_0_11"/>
<dbReference type="InterPro" id="IPR052026">
    <property type="entry name" value="ExeA_AAA_ATPase_DNA-bind"/>
</dbReference>
<dbReference type="Proteomes" id="UP000004184">
    <property type="component" value="Unassembled WGS sequence"/>
</dbReference>
<evidence type="ECO:0000313" key="2">
    <source>
        <dbReference type="EMBL" id="EFL35436.1"/>
    </source>
</evidence>
<dbReference type="AlphaFoldDB" id="D9WZD3"/>
<protein>
    <submittedName>
        <fullName evidence="2">Predicted protein</fullName>
    </submittedName>
</protein>
<organism evidence="2 3">
    <name type="scientific">Streptomyces viridochromogenes (strain DSM 40736 / JCM 4977 / BCRC 1201 / Tue 494)</name>
    <dbReference type="NCBI Taxonomy" id="591159"/>
    <lineage>
        <taxon>Bacteria</taxon>
        <taxon>Bacillati</taxon>
        <taxon>Actinomycetota</taxon>
        <taxon>Actinomycetes</taxon>
        <taxon>Kitasatosporales</taxon>
        <taxon>Streptomycetaceae</taxon>
        <taxon>Streptomyces</taxon>
    </lineage>
</organism>
<proteinExistence type="predicted"/>